<evidence type="ECO:0000256" key="2">
    <source>
        <dbReference type="ARBA" id="ARBA00022695"/>
    </source>
</evidence>
<dbReference type="Gene3D" id="1.20.120.330">
    <property type="entry name" value="Nucleotidyltransferases domain 2"/>
    <property type="match status" value="2"/>
</dbReference>
<gene>
    <name evidence="7" type="primary">glnE</name>
    <name evidence="10" type="ORF">SAMN03080615_01004</name>
</gene>
<dbReference type="InterPro" id="IPR043519">
    <property type="entry name" value="NT_sf"/>
</dbReference>
<evidence type="ECO:0000256" key="7">
    <source>
        <dbReference type="HAMAP-Rule" id="MF_00802"/>
    </source>
</evidence>
<comment type="catalytic activity">
    <reaction evidence="7">
        <text>[glutamine synthetase]-L-tyrosine + ATP = [glutamine synthetase]-O(4)-(5'-adenylyl)-L-tyrosine + diphosphate</text>
        <dbReference type="Rhea" id="RHEA:18589"/>
        <dbReference type="Rhea" id="RHEA-COMP:10660"/>
        <dbReference type="Rhea" id="RHEA-COMP:10661"/>
        <dbReference type="ChEBI" id="CHEBI:30616"/>
        <dbReference type="ChEBI" id="CHEBI:33019"/>
        <dbReference type="ChEBI" id="CHEBI:46858"/>
        <dbReference type="ChEBI" id="CHEBI:83624"/>
        <dbReference type="EC" id="2.7.7.42"/>
    </reaction>
</comment>
<comment type="catalytic activity">
    <reaction evidence="7">
        <text>[glutamine synthetase]-O(4)-(5'-adenylyl)-L-tyrosine + phosphate = [glutamine synthetase]-L-tyrosine + ADP</text>
        <dbReference type="Rhea" id="RHEA:43716"/>
        <dbReference type="Rhea" id="RHEA-COMP:10660"/>
        <dbReference type="Rhea" id="RHEA-COMP:10661"/>
        <dbReference type="ChEBI" id="CHEBI:43474"/>
        <dbReference type="ChEBI" id="CHEBI:46858"/>
        <dbReference type="ChEBI" id="CHEBI:83624"/>
        <dbReference type="ChEBI" id="CHEBI:456216"/>
        <dbReference type="EC" id="2.7.7.89"/>
    </reaction>
</comment>
<keyword evidence="6 7" id="KW-0511">Multifunctional enzyme</keyword>
<dbReference type="OrthoDB" id="9759366at2"/>
<name>A0A1H9EP95_9GAMM</name>
<dbReference type="EMBL" id="FOGB01000002">
    <property type="protein sequence ID" value="SEQ27469.1"/>
    <property type="molecule type" value="Genomic_DNA"/>
</dbReference>
<organism evidence="10 11">
    <name type="scientific">Amphritea atlantica</name>
    <dbReference type="NCBI Taxonomy" id="355243"/>
    <lineage>
        <taxon>Bacteria</taxon>
        <taxon>Pseudomonadati</taxon>
        <taxon>Pseudomonadota</taxon>
        <taxon>Gammaproteobacteria</taxon>
        <taxon>Oceanospirillales</taxon>
        <taxon>Oceanospirillaceae</taxon>
        <taxon>Amphritea</taxon>
    </lineage>
</organism>
<dbReference type="SUPFAM" id="SSF81301">
    <property type="entry name" value="Nucleotidyltransferase"/>
    <property type="match status" value="2"/>
</dbReference>
<dbReference type="SUPFAM" id="SSF81593">
    <property type="entry name" value="Nucleotidyltransferase substrate binding subunit/domain"/>
    <property type="match status" value="2"/>
</dbReference>
<dbReference type="RefSeq" id="WP_091354806.1">
    <property type="nucleotide sequence ID" value="NZ_AP025284.1"/>
</dbReference>
<comment type="cofactor">
    <cofactor evidence="7">
        <name>Mg(2+)</name>
        <dbReference type="ChEBI" id="CHEBI:18420"/>
    </cofactor>
</comment>
<dbReference type="Gene3D" id="1.10.4050.10">
    <property type="entry name" value="Glutamine synthase adenylyltransferase GlnE"/>
    <property type="match status" value="1"/>
</dbReference>
<protein>
    <recommendedName>
        <fullName evidence="7">Bifunctional glutamine synthetase adenylyltransferase/adenylyl-removing enzyme</fullName>
    </recommendedName>
    <alternativeName>
        <fullName evidence="7">ATP:glutamine synthetase adenylyltransferase</fullName>
    </alternativeName>
    <alternativeName>
        <fullName evidence="7">ATase</fullName>
    </alternativeName>
    <domain>
        <recommendedName>
            <fullName evidence="7">Glutamine synthetase adenylyl-L-tyrosine phosphorylase</fullName>
            <ecNumber evidence="7">2.7.7.89</ecNumber>
        </recommendedName>
        <alternativeName>
            <fullName evidence="7">Adenylyl removase</fullName>
            <shortName evidence="7">AR</shortName>
            <shortName evidence="7">AT-N</shortName>
        </alternativeName>
    </domain>
    <domain>
        <recommendedName>
            <fullName evidence="7">Glutamine synthetase adenylyl transferase</fullName>
            <ecNumber evidence="7">2.7.7.42</ecNumber>
        </recommendedName>
        <alternativeName>
            <fullName evidence="7">Adenylyl transferase</fullName>
            <shortName evidence="7">AT</shortName>
            <shortName evidence="7">AT-C</shortName>
        </alternativeName>
    </domain>
</protein>
<comment type="function">
    <text evidence="7">Involved in the regulation of glutamine synthetase GlnA, a key enzyme in the process to assimilate ammonia. When cellular nitrogen levels are high, the C-terminal adenylyl transferase (AT) inactivates GlnA by covalent transfer of an adenylyl group from ATP to specific tyrosine residue of GlnA, thus reducing its activity. Conversely, when nitrogen levels are low, the N-terminal adenylyl removase (AR) activates GlnA by removing the adenylyl group by phosphorolysis, increasing its activity. The regulatory region of GlnE binds the signal transduction protein PII (GlnB) which indicates the nitrogen status of the cell.</text>
</comment>
<proteinExistence type="inferred from homology"/>
<dbReference type="GO" id="GO:0005524">
    <property type="term" value="F:ATP binding"/>
    <property type="evidence" value="ECO:0007669"/>
    <property type="project" value="UniProtKB-UniRule"/>
</dbReference>
<dbReference type="PANTHER" id="PTHR30621:SF0">
    <property type="entry name" value="BIFUNCTIONAL GLUTAMINE SYNTHETASE ADENYLYLTRANSFERASE_ADENYLYL-REMOVING ENZYME"/>
    <property type="match status" value="1"/>
</dbReference>
<evidence type="ECO:0000259" key="9">
    <source>
        <dbReference type="Pfam" id="PF08335"/>
    </source>
</evidence>
<dbReference type="Pfam" id="PF08335">
    <property type="entry name" value="GlnD_UR_UTase"/>
    <property type="match status" value="2"/>
</dbReference>
<dbReference type="STRING" id="355243.SAMN03080615_01004"/>
<keyword evidence="3 7" id="KW-0547">Nucleotide-binding</keyword>
<feature type="region of interest" description="Adenylyl removase" evidence="7">
    <location>
        <begin position="1"/>
        <end position="455"/>
    </location>
</feature>
<dbReference type="FunFam" id="1.20.120.330:FF:000005">
    <property type="entry name" value="Bifunctional glutamine synthetase adenylyltransferase/adenylyl-removing enzyme"/>
    <property type="match status" value="1"/>
</dbReference>
<evidence type="ECO:0000313" key="10">
    <source>
        <dbReference type="EMBL" id="SEQ27469.1"/>
    </source>
</evidence>
<sequence>MLSQLIKKLPPLIQPCAALNVEKCSGSLEPLSDSETGLQQALIRVLAGSDYVADQLSRHPRLLNDLSDSGDLFSAYPANAYQQRLERRLAGVDSEEQLHSVLRQFRQREMVRIIWRDLTRTTDMRGTTADLSALADACIDQALTWLYNDCCSKWGTPHSTPSEGSPAQPQKLVVLGMGKLGAYELNLSSDIDLIFAYPEKGMTEGGRRVLANQDFFSRLGQKLIQALDSITADGFVFRTDMRLRPYGASGPLVCSFPAMEEYYQNQGRDWERYAMIKARVVGGDQCAGAELLQMLRPFVYRKYIDFSAFDSLRSMKEMINKEVRRKGLHGNVKLGAGGIREVEFVAQAFQLIRGGRDPRLQQRELLNILPLLPETVGIPETAANELIEAYTFLRNTEHAIQAVADRQTQELPIDQVGQARIAYSMGFDRWDSFLVELERQRDRVTRHFADVIAPTEAAPHNAAQASDWLQLWNSEFDEEEGESFFARHGLDDPQQAWKAFNNLKTSRSVQVMQAVGYQRLQAVLPKLMDEVVAVDNSAETLEWVLLLIQAVIRRSSYLVLLAENPGAMRQLVRLCSASAWFSETLARQPVLLDELIDQRSLYSPPSKEALQSDLRQQLLRIPQEDEEQLMDTLRYFKSAHVLIVAASDITGVLPLMKVSDYLTWLAEVILEEVLEIAWRQLTEKHGVPLKASGVPCDPDFIIVGYGKLGGIELSYGSDLDLVFVHDADASLFTPGHKPIANSVFFTRLGQKIIHILNTFTTGGHLYEVDMRLRPSGNSGLLVSSLKAFSEYQQKEAWTWEHQALVRARVIAGSESLRERFEQVRAEILSQPREQGELTGEVVKMREKMREHLGTAEKDAQALFNLKQDRGGIVDIEFIVQYSALAYSHRYPQLIEYTDNIRILDAMEQVGVIPADDAETLREAYKKYRSVGHRQVLQNRSGPVSPDELEDCREAVIRIWNSQLNC</sequence>
<dbReference type="EC" id="2.7.7.89" evidence="7"/>
<evidence type="ECO:0000259" key="8">
    <source>
        <dbReference type="Pfam" id="PF03710"/>
    </source>
</evidence>
<dbReference type="EC" id="2.7.7.42" evidence="7"/>
<dbReference type="CDD" id="cd05401">
    <property type="entry name" value="NT_GlnE_GlnD_like"/>
    <property type="match status" value="2"/>
</dbReference>
<dbReference type="Proteomes" id="UP000198749">
    <property type="component" value="Unassembled WGS sequence"/>
</dbReference>
<keyword evidence="1 7" id="KW-0808">Transferase</keyword>
<dbReference type="AlphaFoldDB" id="A0A1H9EP95"/>
<dbReference type="InterPro" id="IPR005190">
    <property type="entry name" value="GlnE_rpt_dom"/>
</dbReference>
<dbReference type="GO" id="GO:0005829">
    <property type="term" value="C:cytosol"/>
    <property type="evidence" value="ECO:0007669"/>
    <property type="project" value="TreeGrafter"/>
</dbReference>
<dbReference type="PANTHER" id="PTHR30621">
    <property type="entry name" value="GLUTAMINE SYNTHETASE ADENYLYLTRANSFERASE"/>
    <property type="match status" value="1"/>
</dbReference>
<feature type="domain" description="Glutamate-ammonia ligase adenylyltransferase repeated" evidence="8">
    <location>
        <begin position="40"/>
        <end position="293"/>
    </location>
</feature>
<dbReference type="GO" id="GO:0047388">
    <property type="term" value="F:[glutamine synthetase]-adenylyl-L-tyrosine phosphorylase activity"/>
    <property type="evidence" value="ECO:0007669"/>
    <property type="project" value="UniProtKB-EC"/>
</dbReference>
<dbReference type="GO" id="GO:0016874">
    <property type="term" value="F:ligase activity"/>
    <property type="evidence" value="ECO:0007669"/>
    <property type="project" value="UniProtKB-KW"/>
</dbReference>
<dbReference type="Gene3D" id="3.30.460.10">
    <property type="entry name" value="Beta Polymerase, domain 2"/>
    <property type="match status" value="2"/>
</dbReference>
<feature type="domain" description="PII-uridylyltransferase/Glutamine-synthetase adenylyltransferase" evidence="9">
    <location>
        <begin position="843"/>
        <end position="934"/>
    </location>
</feature>
<comment type="similarity">
    <text evidence="7">Belongs to the GlnE family.</text>
</comment>
<keyword evidence="11" id="KW-1185">Reference proteome</keyword>
<evidence type="ECO:0000313" key="11">
    <source>
        <dbReference type="Proteomes" id="UP000198749"/>
    </source>
</evidence>
<dbReference type="InterPro" id="IPR023057">
    <property type="entry name" value="GlnE"/>
</dbReference>
<dbReference type="GO" id="GO:0000287">
    <property type="term" value="F:magnesium ion binding"/>
    <property type="evidence" value="ECO:0007669"/>
    <property type="project" value="UniProtKB-UniRule"/>
</dbReference>
<keyword evidence="5 7" id="KW-0460">Magnesium</keyword>
<dbReference type="InterPro" id="IPR013546">
    <property type="entry name" value="PII_UdlTrfase/GS_AdlTrfase"/>
</dbReference>
<dbReference type="Pfam" id="PF03710">
    <property type="entry name" value="GlnE"/>
    <property type="match status" value="2"/>
</dbReference>
<feature type="region of interest" description="Adenylyl transferase" evidence="7">
    <location>
        <begin position="465"/>
        <end position="965"/>
    </location>
</feature>
<evidence type="ECO:0000256" key="3">
    <source>
        <dbReference type="ARBA" id="ARBA00022741"/>
    </source>
</evidence>
<keyword evidence="2 7" id="KW-0548">Nucleotidyltransferase</keyword>
<keyword evidence="10" id="KW-0436">Ligase</keyword>
<dbReference type="GO" id="GO:0008882">
    <property type="term" value="F:[glutamate-ammonia-ligase] adenylyltransferase activity"/>
    <property type="evidence" value="ECO:0007669"/>
    <property type="project" value="UniProtKB-UniRule"/>
</dbReference>
<reference evidence="11" key="1">
    <citation type="submission" date="2016-10" db="EMBL/GenBank/DDBJ databases">
        <authorList>
            <person name="Varghese N."/>
            <person name="Submissions S."/>
        </authorList>
    </citation>
    <scope>NUCLEOTIDE SEQUENCE [LARGE SCALE GENOMIC DNA]</scope>
    <source>
        <strain evidence="11">DSM 18887</strain>
    </source>
</reference>
<evidence type="ECO:0000256" key="6">
    <source>
        <dbReference type="ARBA" id="ARBA00023268"/>
    </source>
</evidence>
<keyword evidence="4 7" id="KW-0067">ATP-binding</keyword>
<dbReference type="GO" id="GO:0000820">
    <property type="term" value="P:regulation of glutamine family amino acid metabolic process"/>
    <property type="evidence" value="ECO:0007669"/>
    <property type="project" value="UniProtKB-UniRule"/>
</dbReference>
<accession>A0A1H9EP95</accession>
<dbReference type="FunFam" id="3.30.460.10:FF:000009">
    <property type="entry name" value="Bifunctional glutamine synthetase adenylyltransferase/adenylyl-removing enzyme"/>
    <property type="match status" value="2"/>
</dbReference>
<evidence type="ECO:0000256" key="4">
    <source>
        <dbReference type="ARBA" id="ARBA00022840"/>
    </source>
</evidence>
<evidence type="ECO:0000256" key="1">
    <source>
        <dbReference type="ARBA" id="ARBA00022679"/>
    </source>
</evidence>
<feature type="domain" description="Glutamate-ammonia ligase adenylyltransferase repeated" evidence="8">
    <location>
        <begin position="569"/>
        <end position="822"/>
    </location>
</feature>
<evidence type="ECO:0000256" key="5">
    <source>
        <dbReference type="ARBA" id="ARBA00022842"/>
    </source>
</evidence>
<dbReference type="HAMAP" id="MF_00802">
    <property type="entry name" value="GlnE"/>
    <property type="match status" value="1"/>
</dbReference>
<feature type="domain" description="PII-uridylyltransferase/Glutamine-synthetase adenylyltransferase" evidence="9">
    <location>
        <begin position="313"/>
        <end position="451"/>
    </location>
</feature>
<dbReference type="Gene3D" id="1.20.120.1510">
    <property type="match status" value="1"/>
</dbReference>
<dbReference type="NCBIfam" id="NF008292">
    <property type="entry name" value="PRK11072.1"/>
    <property type="match status" value="1"/>
</dbReference>